<dbReference type="EMBL" id="FOXI01000008">
    <property type="protein sequence ID" value="SFP77765.1"/>
    <property type="molecule type" value="Genomic_DNA"/>
</dbReference>
<dbReference type="InterPro" id="IPR056596">
    <property type="entry name" value="FLAD1_M"/>
</dbReference>
<sequence length="83" mass="9454">MKAVFDHIENDLEGGITSRTLYTETPESHLNTVLSEVSERFDVRIGCYPTGELKRIRLAGEEETAVEDAVAWLVRHPNIRRDV</sequence>
<name>A0A1I5T430_9EURY</name>
<keyword evidence="3" id="KW-1185">Reference proteome</keyword>
<accession>A0A1I5T430</accession>
<evidence type="ECO:0000313" key="3">
    <source>
        <dbReference type="Proteomes" id="UP000183769"/>
    </source>
</evidence>
<organism evidence="2 3">
    <name type="scientific">Halolamina pelagica</name>
    <dbReference type="NCBI Taxonomy" id="699431"/>
    <lineage>
        <taxon>Archaea</taxon>
        <taxon>Methanobacteriati</taxon>
        <taxon>Methanobacteriota</taxon>
        <taxon>Stenosarchaea group</taxon>
        <taxon>Halobacteria</taxon>
        <taxon>Halobacteriales</taxon>
        <taxon>Haloferacaceae</taxon>
    </lineage>
</organism>
<feature type="domain" description="FAD synthase middle" evidence="1">
    <location>
        <begin position="17"/>
        <end position="75"/>
    </location>
</feature>
<dbReference type="Proteomes" id="UP000183769">
    <property type="component" value="Unassembled WGS sequence"/>
</dbReference>
<gene>
    <name evidence="2" type="ORF">SAMN05216277_1087</name>
</gene>
<evidence type="ECO:0000259" key="1">
    <source>
        <dbReference type="Pfam" id="PF24102"/>
    </source>
</evidence>
<dbReference type="AlphaFoldDB" id="A0A1I5T430"/>
<proteinExistence type="predicted"/>
<reference evidence="3" key="1">
    <citation type="submission" date="2016-10" db="EMBL/GenBank/DDBJ databases">
        <authorList>
            <person name="Varghese N."/>
            <person name="Submissions S."/>
        </authorList>
    </citation>
    <scope>NUCLEOTIDE SEQUENCE [LARGE SCALE GENOMIC DNA]</scope>
    <source>
        <strain evidence="3">CGMCC 1.10329</strain>
    </source>
</reference>
<dbReference type="Pfam" id="PF24102">
    <property type="entry name" value="FLAD1_M"/>
    <property type="match status" value="1"/>
</dbReference>
<evidence type="ECO:0000313" key="2">
    <source>
        <dbReference type="EMBL" id="SFP77765.1"/>
    </source>
</evidence>
<protein>
    <recommendedName>
        <fullName evidence="1">FAD synthase middle domain-containing protein</fullName>
    </recommendedName>
</protein>